<dbReference type="Pfam" id="PF13426">
    <property type="entry name" value="PAS_9"/>
    <property type="match status" value="2"/>
</dbReference>
<dbReference type="SUPFAM" id="SSF55874">
    <property type="entry name" value="ATPase domain of HSP90 chaperone/DNA topoisomerase II/histidine kinase"/>
    <property type="match status" value="1"/>
</dbReference>
<keyword evidence="3" id="KW-0597">Phosphoprotein</keyword>
<evidence type="ECO:0000259" key="7">
    <source>
        <dbReference type="PROSITE" id="PS50112"/>
    </source>
</evidence>
<dbReference type="Pfam" id="PF02518">
    <property type="entry name" value="HATPase_c"/>
    <property type="match status" value="1"/>
</dbReference>
<gene>
    <name evidence="9" type="ORF">Nmn1133_06735</name>
</gene>
<dbReference type="Gene3D" id="1.10.287.130">
    <property type="match status" value="1"/>
</dbReference>
<evidence type="ECO:0000313" key="9">
    <source>
        <dbReference type="EMBL" id="RNJ26391.1"/>
    </source>
</evidence>
<dbReference type="InterPro" id="IPR003661">
    <property type="entry name" value="HisK_dim/P_dom"/>
</dbReference>
<dbReference type="InterPro" id="IPR001610">
    <property type="entry name" value="PAC"/>
</dbReference>
<dbReference type="SUPFAM" id="SSF47384">
    <property type="entry name" value="Homodimeric domain of signal transducing histidine kinase"/>
    <property type="match status" value="1"/>
</dbReference>
<dbReference type="InterPro" id="IPR003594">
    <property type="entry name" value="HATPase_dom"/>
</dbReference>
<keyword evidence="10" id="KW-1185">Reference proteome</keyword>
<keyword evidence="5" id="KW-0418">Kinase</keyword>
<feature type="domain" description="Histidine kinase" evidence="6">
    <location>
        <begin position="383"/>
        <end position="576"/>
    </location>
</feature>
<feature type="domain" description="PAS" evidence="7">
    <location>
        <begin position="243"/>
        <end position="315"/>
    </location>
</feature>
<keyword evidence="4" id="KW-0808">Transferase</keyword>
<proteinExistence type="predicted"/>
<dbReference type="InterPro" id="IPR004358">
    <property type="entry name" value="Sig_transdc_His_kin-like_C"/>
</dbReference>
<dbReference type="Pfam" id="PF08447">
    <property type="entry name" value="PAS_3"/>
    <property type="match status" value="1"/>
</dbReference>
<dbReference type="PROSITE" id="PS50109">
    <property type="entry name" value="HIS_KIN"/>
    <property type="match status" value="1"/>
</dbReference>
<evidence type="ECO:0000256" key="5">
    <source>
        <dbReference type="ARBA" id="ARBA00022777"/>
    </source>
</evidence>
<dbReference type="NCBIfam" id="TIGR00229">
    <property type="entry name" value="sensory_box"/>
    <property type="match status" value="2"/>
</dbReference>
<dbReference type="Gene3D" id="3.30.565.10">
    <property type="entry name" value="Histidine kinase-like ATPase, C-terminal domain"/>
    <property type="match status" value="1"/>
</dbReference>
<comment type="caution">
    <text evidence="9">The sequence shown here is derived from an EMBL/GenBank/DDBJ whole genome shotgun (WGS) entry which is preliminary data.</text>
</comment>
<accession>A0AAJ4UVU6</accession>
<dbReference type="InterPro" id="IPR036890">
    <property type="entry name" value="HATPase_C_sf"/>
</dbReference>
<feature type="domain" description="PAC" evidence="8">
    <location>
        <begin position="192"/>
        <end position="242"/>
    </location>
</feature>
<dbReference type="PROSITE" id="PS50113">
    <property type="entry name" value="PAC"/>
    <property type="match status" value="3"/>
</dbReference>
<dbReference type="InterPro" id="IPR036097">
    <property type="entry name" value="HisK_dim/P_sf"/>
</dbReference>
<feature type="domain" description="PAC" evidence="8">
    <location>
        <begin position="319"/>
        <end position="372"/>
    </location>
</feature>
<dbReference type="InterPro" id="IPR000014">
    <property type="entry name" value="PAS"/>
</dbReference>
<dbReference type="EMBL" id="RJJC01000001">
    <property type="protein sequence ID" value="RNJ26391.1"/>
    <property type="molecule type" value="Genomic_DNA"/>
</dbReference>
<evidence type="ECO:0000259" key="6">
    <source>
        <dbReference type="PROSITE" id="PS50109"/>
    </source>
</evidence>
<organism evidence="9 10">
    <name type="scientific">Halosegnis longus</name>
    <dbReference type="NCBI Taxonomy" id="2216012"/>
    <lineage>
        <taxon>Archaea</taxon>
        <taxon>Methanobacteriati</taxon>
        <taxon>Methanobacteriota</taxon>
        <taxon>Stenosarchaea group</taxon>
        <taxon>Halobacteria</taxon>
        <taxon>Halobacteriales</taxon>
        <taxon>Natronomonadaceae</taxon>
        <taxon>Halosegnis</taxon>
    </lineage>
</organism>
<dbReference type="InterPro" id="IPR035965">
    <property type="entry name" value="PAS-like_dom_sf"/>
</dbReference>
<dbReference type="InterPro" id="IPR013655">
    <property type="entry name" value="PAS_fold_3"/>
</dbReference>
<dbReference type="PANTHER" id="PTHR43304:SF1">
    <property type="entry name" value="PAC DOMAIN-CONTAINING PROTEIN"/>
    <property type="match status" value="1"/>
</dbReference>
<dbReference type="EC" id="2.7.13.3" evidence="2"/>
<name>A0AAJ4UVU6_9EURY</name>
<dbReference type="SMART" id="SM00387">
    <property type="entry name" value="HATPase_c"/>
    <property type="match status" value="1"/>
</dbReference>
<evidence type="ECO:0000256" key="4">
    <source>
        <dbReference type="ARBA" id="ARBA00022679"/>
    </source>
</evidence>
<dbReference type="Gene3D" id="3.30.450.20">
    <property type="entry name" value="PAS domain"/>
    <property type="match status" value="3"/>
</dbReference>
<dbReference type="InterPro" id="IPR000700">
    <property type="entry name" value="PAS-assoc_C"/>
</dbReference>
<evidence type="ECO:0000259" key="8">
    <source>
        <dbReference type="PROSITE" id="PS50113"/>
    </source>
</evidence>
<dbReference type="SMART" id="SM00388">
    <property type="entry name" value="HisKA"/>
    <property type="match status" value="1"/>
</dbReference>
<dbReference type="Pfam" id="PF00512">
    <property type="entry name" value="HisKA"/>
    <property type="match status" value="1"/>
</dbReference>
<dbReference type="PROSITE" id="PS50112">
    <property type="entry name" value="PAS"/>
    <property type="match status" value="2"/>
</dbReference>
<evidence type="ECO:0000256" key="3">
    <source>
        <dbReference type="ARBA" id="ARBA00022553"/>
    </source>
</evidence>
<reference evidence="9 10" key="1">
    <citation type="submission" date="2018-11" db="EMBL/GenBank/DDBJ databases">
        <title>Genome sequences of Natronomonas sp. CBA1133.</title>
        <authorList>
            <person name="Roh S.W."/>
            <person name="Cha I.-T."/>
        </authorList>
    </citation>
    <scope>NUCLEOTIDE SEQUENCE [LARGE SCALE GENOMIC DNA]</scope>
    <source>
        <strain evidence="9 10">CBA1133</strain>
    </source>
</reference>
<dbReference type="InterPro" id="IPR005467">
    <property type="entry name" value="His_kinase_dom"/>
</dbReference>
<dbReference type="GO" id="GO:0000155">
    <property type="term" value="F:phosphorelay sensor kinase activity"/>
    <property type="evidence" value="ECO:0007669"/>
    <property type="project" value="InterPro"/>
</dbReference>
<dbReference type="SMART" id="SM00091">
    <property type="entry name" value="PAS"/>
    <property type="match status" value="2"/>
</dbReference>
<dbReference type="PANTHER" id="PTHR43304">
    <property type="entry name" value="PHYTOCHROME-LIKE PROTEIN CPH1"/>
    <property type="match status" value="1"/>
</dbReference>
<evidence type="ECO:0000256" key="1">
    <source>
        <dbReference type="ARBA" id="ARBA00000085"/>
    </source>
</evidence>
<feature type="domain" description="PAS" evidence="7">
    <location>
        <begin position="120"/>
        <end position="177"/>
    </location>
</feature>
<protein>
    <recommendedName>
        <fullName evidence="2">histidine kinase</fullName>
        <ecNumber evidence="2">2.7.13.3</ecNumber>
    </recommendedName>
</protein>
<comment type="catalytic activity">
    <reaction evidence="1">
        <text>ATP + protein L-histidine = ADP + protein N-phospho-L-histidine.</text>
        <dbReference type="EC" id="2.7.13.3"/>
    </reaction>
</comment>
<feature type="domain" description="PAC" evidence="8">
    <location>
        <begin position="67"/>
        <end position="119"/>
    </location>
</feature>
<dbReference type="CDD" id="cd00130">
    <property type="entry name" value="PAS"/>
    <property type="match status" value="2"/>
</dbReference>
<dbReference type="SUPFAM" id="SSF55785">
    <property type="entry name" value="PYP-like sensor domain (PAS domain)"/>
    <property type="match status" value="3"/>
</dbReference>
<evidence type="ECO:0000256" key="2">
    <source>
        <dbReference type="ARBA" id="ARBA00012438"/>
    </source>
</evidence>
<dbReference type="CDD" id="cd00082">
    <property type="entry name" value="HisKA"/>
    <property type="match status" value="1"/>
</dbReference>
<dbReference type="InterPro" id="IPR052162">
    <property type="entry name" value="Sensor_kinase/Photoreceptor"/>
</dbReference>
<dbReference type="AlphaFoldDB" id="A0AAJ4UVU6"/>
<dbReference type="PRINTS" id="PR00344">
    <property type="entry name" value="BCTRLSENSOR"/>
</dbReference>
<dbReference type="SMART" id="SM00086">
    <property type="entry name" value="PAC"/>
    <property type="match status" value="3"/>
</dbReference>
<evidence type="ECO:0000313" key="10">
    <source>
        <dbReference type="Proteomes" id="UP000270581"/>
    </source>
</evidence>
<dbReference type="Proteomes" id="UP000270581">
    <property type="component" value="Unassembled WGS sequence"/>
</dbReference>
<sequence>MCCPAQLRWGVRVCQRPCRRGARAGAIRPHESGIQRPEWEIRDVNGEPIPDDQLPFRQVRDTGDPLYGFRHTIQWPDGTEKILLVNGAPLFDADGSVESVVFSLTDITEQWEYEDRLEQTTARLEALFENSPDMIDVHTAEGTIVDANQQFCEALNQSPEELLGQKVWEVDRGLDPETVQETWEWMDVGDRIELETEFTTNDGTSFPVEVHLTRLPLEDGDRFMAVSRDITEQKQRLQEIKSLKERLELAIEGANVGVWDWDMTTDAVEYNEQWAEMLGYTLEELDPHLRTWESRVHPDDIEAVNAALDAHIEQKTEYYDSQHRMQTADGEWKWIRDLGRIVERDNDGEPLRAVGIHVDIDETKQHQRELEQKSERLEEFASIVSHDLRNPLGVASGYLEFVDDECDSPYIEDIEQAHERMEALIEGLLTLAREGKSASEQTPVTLADLLAECWDTVDTVDASLTLETNQTIMADECRLKQLFENLIRNAVEHGGSDVTITVGDLDNGFYIEDTGIGVPEADAETVFEAGYSTNTGGNGFGLSIIRRIAEAHGWDVSVTNCSAGGARFEVTNVESTGA</sequence>